<protein>
    <submittedName>
        <fullName evidence="1">Uncharacterized protein</fullName>
    </submittedName>
</protein>
<evidence type="ECO:0000313" key="1">
    <source>
        <dbReference type="EMBL" id="CAD7393107.1"/>
    </source>
</evidence>
<name>A0A7R9CAD6_TIMCR</name>
<dbReference type="EMBL" id="OC316643">
    <property type="protein sequence ID" value="CAD7393107.1"/>
    <property type="molecule type" value="Genomic_DNA"/>
</dbReference>
<organism evidence="1">
    <name type="scientific">Timema cristinae</name>
    <name type="common">Walking stick</name>
    <dbReference type="NCBI Taxonomy" id="61476"/>
    <lineage>
        <taxon>Eukaryota</taxon>
        <taxon>Metazoa</taxon>
        <taxon>Ecdysozoa</taxon>
        <taxon>Arthropoda</taxon>
        <taxon>Hexapoda</taxon>
        <taxon>Insecta</taxon>
        <taxon>Pterygota</taxon>
        <taxon>Neoptera</taxon>
        <taxon>Polyneoptera</taxon>
        <taxon>Phasmatodea</taxon>
        <taxon>Timematodea</taxon>
        <taxon>Timematoidea</taxon>
        <taxon>Timematidae</taxon>
        <taxon>Timema</taxon>
    </lineage>
</organism>
<dbReference type="AlphaFoldDB" id="A0A7R9CAD6"/>
<reference evidence="1" key="1">
    <citation type="submission" date="2020-11" db="EMBL/GenBank/DDBJ databases">
        <authorList>
            <person name="Tran Van P."/>
        </authorList>
    </citation>
    <scope>NUCLEOTIDE SEQUENCE</scope>
</reference>
<sequence>MGPTDSDTKGWKTVIAAEGGNTGAAIYPPEFVPPIIPTPVNGRQYRDGGGGGKSSQRRISLISHTISQTPNFETFALRKLTSHDRIAIGFYSPASHRARQSLGIRELRLGAHQDMYYPHSVASFDATEILTRNRSLALCRLSSVWRQDSSVPVKVDRSSIAKLETLLINNGANHINLGPAHSACKSTFLRSKDTAMMGYSRLVRGICSADKWMPNLDRQDIVHFEKSLTYLRCQTSYVAMSLMHLPQIPPCPRQRLSWLVVKWGVYITVDLFRAEGSGSSIRNNKWLVSCPNWAAHYVLVEQDGVDFFLLEQRSSLGPRSSVLWTATASDLELDAETECSERAGLQCDQPKVRCGVKFPNLAKLLVHISKIRTFLRSGRQTGHMFQIRTVRTYASACTLDSCFLSSRTSNAEVIHPVFNVLGSLAPHKTSVLANYTPQRRICHYCKLESFNTRITAETLVKPSVEGLKLAKVAQRKPHEVEKNHCCLVKCENLQWGLKYFVGEWKIEGSTCYDSMKHDFIFEVLPNGTSLDVHFRNTLMELCEKNHWERYPLKKLWLKLGQMIADDADKISKYIGIPFLIIVKGECLSLITPYRGLVCGSTSCCRQTGSLDSGDYHITLERACKGPKTLGTQSTLKCLEEMQLAEDSCSSSHATIFCPLIRPLRRVAIDGVARPRRHLVGCSPFEGLLSAVVVWTGHHRWIQQYVHFPCGRDQKEQVNSVDAISPGVPLSDLVTTDDPQDTRNPRRVEAEDRVVKRVVIRVVAGIGWCSDWSRDLVASCKCNHGAEITLFISDPVVNHVRRDVVIKLRLEGIILEYSEATSGGKMT</sequence>
<accession>A0A7R9CAD6</accession>
<gene>
    <name evidence="1" type="ORF">TCEB3V08_LOCUS1106</name>
</gene>
<proteinExistence type="predicted"/>